<evidence type="ECO:0000313" key="3">
    <source>
        <dbReference type="Proteomes" id="UP000199647"/>
    </source>
</evidence>
<dbReference type="CDD" id="cd05271">
    <property type="entry name" value="NDUFA9_like_SDR_a"/>
    <property type="match status" value="1"/>
</dbReference>
<sequence length="329" mass="34995">MTAPSSFMSDTTDPLVTVFGGSGFLGRYVVRSLARRGYRIRVAVRRPDLAGFLQPLGTVGQIRGVQANLRYRESVERAVSGAVAVVNCVGILSPSGRQSFEALHAAGAGAIAEASRDAGVQKMVHVSAIGADAQGASGYQRSKAAGEQNVFSALPDAVVMRPSLVFGPEDEFFNRFASMARIAPFLPLIGGGATRFQPVYAADVGEAIARAVDGQARPGAIYELGGPEVLTFRECMELMLEVTQRKRHFMNVPFSLAGTMAKLGGALGMGPLTPDQVRMLRHDNIVSAQAVAEELTLRGLGVEPTALEVILPTYLQRFRQAGQFTKIAA</sequence>
<dbReference type="Proteomes" id="UP000199647">
    <property type="component" value="Unassembled WGS sequence"/>
</dbReference>
<dbReference type="SUPFAM" id="SSF51735">
    <property type="entry name" value="NAD(P)-binding Rossmann-fold domains"/>
    <property type="match status" value="1"/>
</dbReference>
<feature type="domain" description="NAD-dependent epimerase/dehydratase" evidence="1">
    <location>
        <begin position="16"/>
        <end position="225"/>
    </location>
</feature>
<name>A0A1H9HL60_9HYPH</name>
<dbReference type="Pfam" id="PF01370">
    <property type="entry name" value="Epimerase"/>
    <property type="match status" value="1"/>
</dbReference>
<dbReference type="EMBL" id="FOFG01000006">
    <property type="protein sequence ID" value="SEQ63079.1"/>
    <property type="molecule type" value="Genomic_DNA"/>
</dbReference>
<dbReference type="GO" id="GO:0044877">
    <property type="term" value="F:protein-containing complex binding"/>
    <property type="evidence" value="ECO:0007669"/>
    <property type="project" value="TreeGrafter"/>
</dbReference>
<evidence type="ECO:0000313" key="2">
    <source>
        <dbReference type="EMBL" id="SEQ63079.1"/>
    </source>
</evidence>
<dbReference type="Gene3D" id="3.40.50.720">
    <property type="entry name" value="NAD(P)-binding Rossmann-like Domain"/>
    <property type="match status" value="1"/>
</dbReference>
<dbReference type="InterPro" id="IPR051207">
    <property type="entry name" value="ComplexI_NDUFA9_subunit"/>
</dbReference>
<dbReference type="InterPro" id="IPR036291">
    <property type="entry name" value="NAD(P)-bd_dom_sf"/>
</dbReference>
<proteinExistence type="predicted"/>
<reference evidence="2 3" key="1">
    <citation type="submission" date="2016-10" db="EMBL/GenBank/DDBJ databases">
        <authorList>
            <person name="de Groot N.N."/>
        </authorList>
    </citation>
    <scope>NUCLEOTIDE SEQUENCE [LARGE SCALE GENOMIC DNA]</scope>
    <source>
        <strain evidence="2 3">A52C2</strain>
    </source>
</reference>
<dbReference type="STRING" id="1855383.SAMN05216548_10676"/>
<organism evidence="2 3">
    <name type="scientific">Faunimonas pinastri</name>
    <dbReference type="NCBI Taxonomy" id="1855383"/>
    <lineage>
        <taxon>Bacteria</taxon>
        <taxon>Pseudomonadati</taxon>
        <taxon>Pseudomonadota</taxon>
        <taxon>Alphaproteobacteria</taxon>
        <taxon>Hyphomicrobiales</taxon>
        <taxon>Afifellaceae</taxon>
        <taxon>Faunimonas</taxon>
    </lineage>
</organism>
<accession>A0A1H9HL60</accession>
<gene>
    <name evidence="2" type="ORF">SAMN05216548_10676</name>
</gene>
<dbReference type="AlphaFoldDB" id="A0A1H9HL60"/>
<evidence type="ECO:0000259" key="1">
    <source>
        <dbReference type="Pfam" id="PF01370"/>
    </source>
</evidence>
<keyword evidence="3" id="KW-1185">Reference proteome</keyword>
<dbReference type="FunFam" id="3.40.50.720:FF:000702">
    <property type="entry name" value="NADH dehydrogenase (Ubiquinone)"/>
    <property type="match status" value="1"/>
</dbReference>
<dbReference type="InterPro" id="IPR001509">
    <property type="entry name" value="Epimerase_deHydtase"/>
</dbReference>
<protein>
    <submittedName>
        <fullName evidence="2">NADH dehydrogenase</fullName>
    </submittedName>
</protein>
<dbReference type="PANTHER" id="PTHR12126:SF11">
    <property type="entry name" value="NADH DEHYDROGENASE [UBIQUINONE] 1 ALPHA SUBCOMPLEX SUBUNIT 9, MITOCHONDRIAL"/>
    <property type="match status" value="1"/>
</dbReference>
<dbReference type="PANTHER" id="PTHR12126">
    <property type="entry name" value="NADH-UBIQUINONE OXIDOREDUCTASE 39 KDA SUBUNIT-RELATED"/>
    <property type="match status" value="1"/>
</dbReference>